<proteinExistence type="predicted"/>
<accession>A0A9P4XHI3</accession>
<dbReference type="AlphaFoldDB" id="A0A9P4XHI3"/>
<dbReference type="EMBL" id="QLNT01000008">
    <property type="protein sequence ID" value="KAF3072590.1"/>
    <property type="molecule type" value="Genomic_DNA"/>
</dbReference>
<evidence type="ECO:0000313" key="3">
    <source>
        <dbReference type="Proteomes" id="UP000801864"/>
    </source>
</evidence>
<keyword evidence="3" id="KW-1185">Reference proteome</keyword>
<dbReference type="Proteomes" id="UP000801864">
    <property type="component" value="Unassembled WGS sequence"/>
</dbReference>
<evidence type="ECO:0000313" key="2">
    <source>
        <dbReference type="EMBL" id="KAF3072590.1"/>
    </source>
</evidence>
<protein>
    <submittedName>
        <fullName evidence="2">Uncharacterized protein</fullName>
    </submittedName>
</protein>
<sequence>MITRPDARRSNGVGLSATSGSSSFSVGDIIGLRNNARVWQLIRDPPCPKLGTTTVLCVPLRVRKKDLSDVSKHASTGPSNILGYIYALQYAPRRVASTVRSMERGVQYIPYACVIPPRNRQATGFNDKLRPAISGQGPSASPVFAGSLSGNRALDTE</sequence>
<evidence type="ECO:0000256" key="1">
    <source>
        <dbReference type="SAM" id="MobiDB-lite"/>
    </source>
</evidence>
<organism evidence="2 3">
    <name type="scientific">Trichoderma lentiforme</name>
    <dbReference type="NCBI Taxonomy" id="1567552"/>
    <lineage>
        <taxon>Eukaryota</taxon>
        <taxon>Fungi</taxon>
        <taxon>Dikarya</taxon>
        <taxon>Ascomycota</taxon>
        <taxon>Pezizomycotina</taxon>
        <taxon>Sordariomycetes</taxon>
        <taxon>Hypocreomycetidae</taxon>
        <taxon>Hypocreales</taxon>
        <taxon>Hypocreaceae</taxon>
        <taxon>Trichoderma</taxon>
    </lineage>
</organism>
<feature type="compositionally biased region" description="Low complexity" evidence="1">
    <location>
        <begin position="12"/>
        <end position="21"/>
    </location>
</feature>
<feature type="region of interest" description="Disordered" evidence="1">
    <location>
        <begin position="130"/>
        <end position="157"/>
    </location>
</feature>
<feature type="region of interest" description="Disordered" evidence="1">
    <location>
        <begin position="1"/>
        <end position="21"/>
    </location>
</feature>
<comment type="caution">
    <text evidence="2">The sequence shown here is derived from an EMBL/GenBank/DDBJ whole genome shotgun (WGS) entry which is preliminary data.</text>
</comment>
<name>A0A9P4XHI3_9HYPO</name>
<gene>
    <name evidence="2" type="ORF">CFAM422_005335</name>
</gene>
<reference evidence="2 3" key="1">
    <citation type="submission" date="2018-06" db="EMBL/GenBank/DDBJ databases">
        <title>Genome analysis of cellulolytic fungus Trichoderma lentiforme CFAM-422.</title>
        <authorList>
            <person name="Steindorff A.S."/>
            <person name="Formighieri E.F."/>
            <person name="Midorikawa G.E.O."/>
            <person name="Tamietti M.S."/>
            <person name="Ramos E.Z."/>
            <person name="Silva A.S."/>
            <person name="Bon E.P.S."/>
            <person name="Mendes T.D."/>
            <person name="Damaso M.C.T."/>
            <person name="Favaro L.C.L."/>
        </authorList>
    </citation>
    <scope>NUCLEOTIDE SEQUENCE [LARGE SCALE GENOMIC DNA]</scope>
    <source>
        <strain evidence="2 3">CFAM-422</strain>
    </source>
</reference>